<dbReference type="AlphaFoldDB" id="A0A4V2JTQ7"/>
<gene>
    <name evidence="1" type="ORF">CWI39_3117p0020</name>
</gene>
<dbReference type="Proteomes" id="UP000293045">
    <property type="component" value="Unassembled WGS sequence"/>
</dbReference>
<accession>A0A4V2JTQ7</accession>
<name>A0A4V2JTQ7_9MICR</name>
<sequence>MTAQYYKVVGSYNFRDSINSYKPIDTTIYGDSMQLTIGYTNHYILSSHPTYGGLSMPSGFNTYILSSFNTTYRSNKNNLDTNCFIFKFKNIKNKVNRIRVKYHVTEGAPYTTIYYIKSNNNIDSISRRNFTIGTHYMNVPNLNMNEIINYPNIFNLDSISLIIAHQLR</sequence>
<proteinExistence type="predicted"/>
<dbReference type="EMBL" id="PIXR01003117">
    <property type="protein sequence ID" value="TBT97191.1"/>
    <property type="molecule type" value="Genomic_DNA"/>
</dbReference>
<evidence type="ECO:0000313" key="1">
    <source>
        <dbReference type="EMBL" id="TBT97191.1"/>
    </source>
</evidence>
<organism evidence="1 2">
    <name type="scientific">Hamiltosporidium magnivora</name>
    <dbReference type="NCBI Taxonomy" id="148818"/>
    <lineage>
        <taxon>Eukaryota</taxon>
        <taxon>Fungi</taxon>
        <taxon>Fungi incertae sedis</taxon>
        <taxon>Microsporidia</taxon>
        <taxon>Dubosqiidae</taxon>
        <taxon>Hamiltosporidium</taxon>
    </lineage>
</organism>
<comment type="caution">
    <text evidence="1">The sequence shown here is derived from an EMBL/GenBank/DDBJ whole genome shotgun (WGS) entry which is preliminary data.</text>
</comment>
<protein>
    <submittedName>
        <fullName evidence="1">Uncharacterized protein</fullName>
    </submittedName>
</protein>
<feature type="non-terminal residue" evidence="1">
    <location>
        <position position="168"/>
    </location>
</feature>
<reference evidence="1 2" key="1">
    <citation type="submission" date="2017-12" db="EMBL/GenBank/DDBJ databases">
        <authorList>
            <person name="Pombert J.-F."/>
            <person name="Haag K.L."/>
            <person name="Ebert D."/>
        </authorList>
    </citation>
    <scope>NUCLEOTIDE SEQUENCE [LARGE SCALE GENOMIC DNA]</scope>
    <source>
        <strain evidence="1">IL-BN-2</strain>
    </source>
</reference>
<dbReference type="VEuPathDB" id="MicrosporidiaDB:CWI39_3117p0020"/>
<evidence type="ECO:0000313" key="2">
    <source>
        <dbReference type="Proteomes" id="UP000293045"/>
    </source>
</evidence>